<keyword evidence="4" id="KW-1185">Reference proteome</keyword>
<evidence type="ECO:0000256" key="2">
    <source>
        <dbReference type="SAM" id="Phobius"/>
    </source>
</evidence>
<feature type="transmembrane region" description="Helical" evidence="2">
    <location>
        <begin position="80"/>
        <end position="101"/>
    </location>
</feature>
<evidence type="ECO:0000256" key="1">
    <source>
        <dbReference type="SAM" id="MobiDB-lite"/>
    </source>
</evidence>
<feature type="transmembrane region" description="Helical" evidence="2">
    <location>
        <begin position="168"/>
        <end position="186"/>
    </location>
</feature>
<keyword evidence="2" id="KW-0472">Membrane</keyword>
<evidence type="ECO:0000313" key="3">
    <source>
        <dbReference type="EMBL" id="MFC5493464.1"/>
    </source>
</evidence>
<keyword evidence="2" id="KW-1133">Transmembrane helix</keyword>
<name>A0ABW0N2S9_9ACTN</name>
<proteinExistence type="predicted"/>
<protein>
    <recommendedName>
        <fullName evidence="5">DUF4386 family protein</fullName>
    </recommendedName>
</protein>
<feature type="transmembrane region" description="Helical" evidence="2">
    <location>
        <begin position="216"/>
        <end position="235"/>
    </location>
</feature>
<feature type="transmembrane region" description="Helical" evidence="2">
    <location>
        <begin position="113"/>
        <end position="136"/>
    </location>
</feature>
<comment type="caution">
    <text evidence="3">The sequence shown here is derived from an EMBL/GenBank/DDBJ whole genome shotgun (WGS) entry which is preliminary data.</text>
</comment>
<evidence type="ECO:0008006" key="5">
    <source>
        <dbReference type="Google" id="ProtNLM"/>
    </source>
</evidence>
<evidence type="ECO:0000313" key="4">
    <source>
        <dbReference type="Proteomes" id="UP001595956"/>
    </source>
</evidence>
<feature type="transmembrane region" description="Helical" evidence="2">
    <location>
        <begin position="33"/>
        <end position="52"/>
    </location>
</feature>
<dbReference type="Proteomes" id="UP001595956">
    <property type="component" value="Unassembled WGS sequence"/>
</dbReference>
<sequence length="243" mass="25137">MSSTVSSTVGNTATRDELDARPRRVAPTVARTWALVGAGAGLAGIVAMQASLSVDAVYNEEYAGNAETITDRLGDFVPNILVLHFATMAAAVLLLVFAAGLRRRLAARAPSGSLLPGVAAGGLLLTSVAALMGGAFTTEIIFGLEETEVPIDPEFAAVVGHWIGTVPWLWIGAGVTGVTVAVAGLRHQAAPRWIGWVGAVLGGITLLFGLSPLQYMAGFTGPVLVLLLGLGFGFGDRRFRTGR</sequence>
<keyword evidence="2" id="KW-0812">Transmembrane</keyword>
<dbReference type="EMBL" id="JBHSMD010000002">
    <property type="protein sequence ID" value="MFC5493464.1"/>
    <property type="molecule type" value="Genomic_DNA"/>
</dbReference>
<organism evidence="3 4">
    <name type="scientific">Nocardioides caricicola</name>
    <dbReference type="NCBI Taxonomy" id="634770"/>
    <lineage>
        <taxon>Bacteria</taxon>
        <taxon>Bacillati</taxon>
        <taxon>Actinomycetota</taxon>
        <taxon>Actinomycetes</taxon>
        <taxon>Propionibacteriales</taxon>
        <taxon>Nocardioidaceae</taxon>
        <taxon>Nocardioides</taxon>
    </lineage>
</organism>
<feature type="compositionally biased region" description="Polar residues" evidence="1">
    <location>
        <begin position="1"/>
        <end position="13"/>
    </location>
</feature>
<gene>
    <name evidence="3" type="ORF">ACFPKY_10140</name>
</gene>
<dbReference type="RefSeq" id="WP_345172602.1">
    <property type="nucleotide sequence ID" value="NZ_BAABFQ010000003.1"/>
</dbReference>
<feature type="region of interest" description="Disordered" evidence="1">
    <location>
        <begin position="1"/>
        <end position="20"/>
    </location>
</feature>
<reference evidence="4" key="1">
    <citation type="journal article" date="2019" name="Int. J. Syst. Evol. Microbiol.">
        <title>The Global Catalogue of Microorganisms (GCM) 10K type strain sequencing project: providing services to taxonomists for standard genome sequencing and annotation.</title>
        <authorList>
            <consortium name="The Broad Institute Genomics Platform"/>
            <consortium name="The Broad Institute Genome Sequencing Center for Infectious Disease"/>
            <person name="Wu L."/>
            <person name="Ma J."/>
        </authorList>
    </citation>
    <scope>NUCLEOTIDE SEQUENCE [LARGE SCALE GENOMIC DNA]</scope>
    <source>
        <strain evidence="4">KACC 13778</strain>
    </source>
</reference>
<feature type="transmembrane region" description="Helical" evidence="2">
    <location>
        <begin position="193"/>
        <end position="210"/>
    </location>
</feature>
<accession>A0ABW0N2S9</accession>